<protein>
    <submittedName>
        <fullName evidence="2">Uncharacterized protein</fullName>
    </submittedName>
</protein>
<name>K1PSH6_MAGGI</name>
<accession>K1PSH6</accession>
<gene>
    <name evidence="2" type="ORF">CGI_10003248</name>
</gene>
<feature type="region of interest" description="Disordered" evidence="1">
    <location>
        <begin position="1"/>
        <end position="77"/>
    </location>
</feature>
<dbReference type="EMBL" id="JH816562">
    <property type="protein sequence ID" value="EKC21829.1"/>
    <property type="molecule type" value="Genomic_DNA"/>
</dbReference>
<evidence type="ECO:0000256" key="1">
    <source>
        <dbReference type="SAM" id="MobiDB-lite"/>
    </source>
</evidence>
<reference evidence="2" key="1">
    <citation type="journal article" date="2012" name="Nature">
        <title>The oyster genome reveals stress adaptation and complexity of shell formation.</title>
        <authorList>
            <person name="Zhang G."/>
            <person name="Fang X."/>
            <person name="Guo X."/>
            <person name="Li L."/>
            <person name="Luo R."/>
            <person name="Xu F."/>
            <person name="Yang P."/>
            <person name="Zhang L."/>
            <person name="Wang X."/>
            <person name="Qi H."/>
            <person name="Xiong Z."/>
            <person name="Que H."/>
            <person name="Xie Y."/>
            <person name="Holland P.W."/>
            <person name="Paps J."/>
            <person name="Zhu Y."/>
            <person name="Wu F."/>
            <person name="Chen Y."/>
            <person name="Wang J."/>
            <person name="Peng C."/>
            <person name="Meng J."/>
            <person name="Yang L."/>
            <person name="Liu J."/>
            <person name="Wen B."/>
            <person name="Zhang N."/>
            <person name="Huang Z."/>
            <person name="Zhu Q."/>
            <person name="Feng Y."/>
            <person name="Mount A."/>
            <person name="Hedgecock D."/>
            <person name="Xu Z."/>
            <person name="Liu Y."/>
            <person name="Domazet-Loso T."/>
            <person name="Du Y."/>
            <person name="Sun X."/>
            <person name="Zhang S."/>
            <person name="Liu B."/>
            <person name="Cheng P."/>
            <person name="Jiang X."/>
            <person name="Li J."/>
            <person name="Fan D."/>
            <person name="Wang W."/>
            <person name="Fu W."/>
            <person name="Wang T."/>
            <person name="Wang B."/>
            <person name="Zhang J."/>
            <person name="Peng Z."/>
            <person name="Li Y."/>
            <person name="Li N."/>
            <person name="Wang J."/>
            <person name="Chen M."/>
            <person name="He Y."/>
            <person name="Tan F."/>
            <person name="Song X."/>
            <person name="Zheng Q."/>
            <person name="Huang R."/>
            <person name="Yang H."/>
            <person name="Du X."/>
            <person name="Chen L."/>
            <person name="Yang M."/>
            <person name="Gaffney P.M."/>
            <person name="Wang S."/>
            <person name="Luo L."/>
            <person name="She Z."/>
            <person name="Ming Y."/>
            <person name="Huang W."/>
            <person name="Zhang S."/>
            <person name="Huang B."/>
            <person name="Zhang Y."/>
            <person name="Qu T."/>
            <person name="Ni P."/>
            <person name="Miao G."/>
            <person name="Wang J."/>
            <person name="Wang Q."/>
            <person name="Steinberg C.E."/>
            <person name="Wang H."/>
            <person name="Li N."/>
            <person name="Qian L."/>
            <person name="Zhang G."/>
            <person name="Li Y."/>
            <person name="Yang H."/>
            <person name="Liu X."/>
            <person name="Wang J."/>
            <person name="Yin Y."/>
            <person name="Wang J."/>
        </authorList>
    </citation>
    <scope>NUCLEOTIDE SEQUENCE [LARGE SCALE GENOMIC DNA]</scope>
    <source>
        <strain evidence="2">05x7-T-G4-1.051#20</strain>
    </source>
</reference>
<organism evidence="2">
    <name type="scientific">Magallana gigas</name>
    <name type="common">Pacific oyster</name>
    <name type="synonym">Crassostrea gigas</name>
    <dbReference type="NCBI Taxonomy" id="29159"/>
    <lineage>
        <taxon>Eukaryota</taxon>
        <taxon>Metazoa</taxon>
        <taxon>Spiralia</taxon>
        <taxon>Lophotrochozoa</taxon>
        <taxon>Mollusca</taxon>
        <taxon>Bivalvia</taxon>
        <taxon>Autobranchia</taxon>
        <taxon>Pteriomorphia</taxon>
        <taxon>Ostreida</taxon>
        <taxon>Ostreoidea</taxon>
        <taxon>Ostreidae</taxon>
        <taxon>Magallana</taxon>
    </lineage>
</organism>
<dbReference type="HOGENOM" id="CLU_187895_0_0_1"/>
<feature type="compositionally biased region" description="Basic and acidic residues" evidence="1">
    <location>
        <begin position="1"/>
        <end position="31"/>
    </location>
</feature>
<dbReference type="InParanoid" id="K1PSH6"/>
<proteinExistence type="predicted"/>
<sequence length="91" mass="9308">MAAEDGRETAERETAGDEKANVEDGREEEMKTGTGGNEVTLSGTAAAARETGGPSGGGRLDGRLRDSQCLNESSTDSTTIISSSMGVLSLI</sequence>
<dbReference type="AlphaFoldDB" id="K1PSH6"/>
<evidence type="ECO:0000313" key="2">
    <source>
        <dbReference type="EMBL" id="EKC21829.1"/>
    </source>
</evidence>